<feature type="compositionally biased region" description="Polar residues" evidence="6">
    <location>
        <begin position="187"/>
        <end position="205"/>
    </location>
</feature>
<reference evidence="8 9" key="1">
    <citation type="submission" date="2015-05" db="EMBL/GenBank/DDBJ databases">
        <authorList>
            <person name="Wang D.B."/>
            <person name="Wang M."/>
        </authorList>
    </citation>
    <scope>NUCLEOTIDE SEQUENCE [LARGE SCALE GENOMIC DNA]</scope>
    <source>
        <strain evidence="8">VL1</strain>
    </source>
</reference>
<dbReference type="GO" id="GO:0016020">
    <property type="term" value="C:membrane"/>
    <property type="evidence" value="ECO:0007669"/>
    <property type="project" value="UniProtKB-SubCell"/>
</dbReference>
<dbReference type="Pfam" id="PF01679">
    <property type="entry name" value="Pmp3"/>
    <property type="match status" value="1"/>
</dbReference>
<name>A0A0G4M483_VERLO</name>
<keyword evidence="3 7" id="KW-0812">Transmembrane</keyword>
<gene>
    <name evidence="8" type="ORF">BN1708_015447</name>
</gene>
<protein>
    <recommendedName>
        <fullName evidence="10">Plasma membrane proteolipid 3</fullName>
    </recommendedName>
</protein>
<feature type="compositionally biased region" description="Polar residues" evidence="6">
    <location>
        <begin position="423"/>
        <end position="441"/>
    </location>
</feature>
<accession>A0A0G4M483</accession>
<feature type="region of interest" description="Disordered" evidence="6">
    <location>
        <begin position="423"/>
        <end position="520"/>
    </location>
</feature>
<feature type="transmembrane region" description="Helical" evidence="7">
    <location>
        <begin position="70"/>
        <end position="96"/>
    </location>
</feature>
<keyword evidence="5 7" id="KW-0472">Membrane</keyword>
<feature type="compositionally biased region" description="Basic and acidic residues" evidence="6">
    <location>
        <begin position="480"/>
        <end position="505"/>
    </location>
</feature>
<evidence type="ECO:0000256" key="1">
    <source>
        <dbReference type="ARBA" id="ARBA00004370"/>
    </source>
</evidence>
<dbReference type="PROSITE" id="PS01309">
    <property type="entry name" value="UPF0057"/>
    <property type="match status" value="1"/>
</dbReference>
<dbReference type="EMBL" id="CVQH01020996">
    <property type="protein sequence ID" value="CRK29089.1"/>
    <property type="molecule type" value="Genomic_DNA"/>
</dbReference>
<feature type="compositionally biased region" description="Polar residues" evidence="6">
    <location>
        <begin position="1"/>
        <end position="12"/>
    </location>
</feature>
<feature type="compositionally biased region" description="Polar residues" evidence="6">
    <location>
        <begin position="222"/>
        <end position="232"/>
    </location>
</feature>
<evidence type="ECO:0000256" key="5">
    <source>
        <dbReference type="ARBA" id="ARBA00023136"/>
    </source>
</evidence>
<evidence type="ECO:0000256" key="7">
    <source>
        <dbReference type="SAM" id="Phobius"/>
    </source>
</evidence>
<evidence type="ECO:0000313" key="9">
    <source>
        <dbReference type="Proteomes" id="UP000044602"/>
    </source>
</evidence>
<evidence type="ECO:0000256" key="2">
    <source>
        <dbReference type="ARBA" id="ARBA00009530"/>
    </source>
</evidence>
<comment type="similarity">
    <text evidence="2">Belongs to the UPF0057 (PMP3) family.</text>
</comment>
<evidence type="ECO:0000313" key="8">
    <source>
        <dbReference type="EMBL" id="CRK29089.1"/>
    </source>
</evidence>
<keyword evidence="9" id="KW-1185">Reference proteome</keyword>
<dbReference type="Proteomes" id="UP000044602">
    <property type="component" value="Unassembled WGS sequence"/>
</dbReference>
<evidence type="ECO:0008006" key="10">
    <source>
        <dbReference type="Google" id="ProtNLM"/>
    </source>
</evidence>
<dbReference type="InterPro" id="IPR000612">
    <property type="entry name" value="PMP3"/>
</dbReference>
<comment type="subcellular location">
    <subcellularLocation>
        <location evidence="1">Membrane</location>
    </subcellularLocation>
</comment>
<dbReference type="PANTHER" id="PTHR21659:SF42">
    <property type="entry name" value="UPF0057 MEMBRANE PROTEIN ZK632.10-RELATED"/>
    <property type="match status" value="1"/>
</dbReference>
<feature type="compositionally biased region" description="Basic residues" evidence="6">
    <location>
        <begin position="449"/>
        <end position="463"/>
    </location>
</feature>
<feature type="region of interest" description="Disordered" evidence="6">
    <location>
        <begin position="1"/>
        <end position="24"/>
    </location>
</feature>
<keyword evidence="4 7" id="KW-1133">Transmembrane helix</keyword>
<dbReference type="AlphaFoldDB" id="A0A0G4M483"/>
<evidence type="ECO:0000256" key="4">
    <source>
        <dbReference type="ARBA" id="ARBA00022989"/>
    </source>
</evidence>
<dbReference type="PANTHER" id="PTHR21659">
    <property type="entry name" value="HYDROPHOBIC PROTEIN RCI2 LOW TEMPERATURE AND SALT RESPONSIVE PROTEIN LTI6 -RELATED"/>
    <property type="match status" value="1"/>
</dbReference>
<proteinExistence type="inferred from homology"/>
<sequence length="563" mass="60678">MRGEPTTSTNINHLRRHPQRPNNHLQNNIRKAHTSAKMAGGGITALLIVLVTLFVPPIGVILTAGCGMDLVVNIFLTILGFIPGLIHGLYVLYIYYDRREQAATGRISSSRAPGIYSDKVQTGAGAGYGTTPRRGSAPVASHGAVCQPVCLTIHKNHHPPHGVLDITMDQTRPATSGQYGRYRPPTQLVSNASVASSQPSTSRQPKNSRRDSLPFSFPPLFQPNTSSTSLVPSTAEGKPIPLDDDTAAHRTLALRELNVNYPSRSRYAKSTGAQSSTNSQPVLVRTYSETQSRQSSTTRSIIAGGKPVHSTANNSVGNGPAASVRRIIAFRSPLSGQQHGLLSMARAKSKKGLGSRDATTKLPPIEAYSFKQMMANMEAEEDTSINADLDRIAEICARSRYSLSNQYEVHVTPHGSGAAFMASVSSRHQQHTNGPTLQAVTSDDERQASRLHKRRGGGARRRSMAMGTLETIMSSSGSSEDGKSKKKSASEITREVRGRAERKVEITQASASPAEQRPRLESVTCEFPCWHVYTHLTIPFFAMGAASSVGSNGPTVIADYGFD</sequence>
<organism evidence="8 9">
    <name type="scientific">Verticillium longisporum</name>
    <name type="common">Verticillium dahliae var. longisporum</name>
    <dbReference type="NCBI Taxonomy" id="100787"/>
    <lineage>
        <taxon>Eukaryota</taxon>
        <taxon>Fungi</taxon>
        <taxon>Dikarya</taxon>
        <taxon>Ascomycota</taxon>
        <taxon>Pezizomycotina</taxon>
        <taxon>Sordariomycetes</taxon>
        <taxon>Hypocreomycetidae</taxon>
        <taxon>Glomerellales</taxon>
        <taxon>Plectosphaerellaceae</taxon>
        <taxon>Verticillium</taxon>
    </lineage>
</organism>
<feature type="region of interest" description="Disordered" evidence="6">
    <location>
        <begin position="173"/>
        <end position="242"/>
    </location>
</feature>
<feature type="transmembrane region" description="Helical" evidence="7">
    <location>
        <begin position="39"/>
        <end position="64"/>
    </location>
</feature>
<evidence type="ECO:0000256" key="3">
    <source>
        <dbReference type="ARBA" id="ARBA00022692"/>
    </source>
</evidence>
<evidence type="ECO:0000256" key="6">
    <source>
        <dbReference type="SAM" id="MobiDB-lite"/>
    </source>
</evidence>